<comment type="caution">
    <text evidence="2">The sequence shown here is derived from an EMBL/GenBank/DDBJ whole genome shotgun (WGS) entry which is preliminary data.</text>
</comment>
<evidence type="ECO:0000313" key="3">
    <source>
        <dbReference type="Proteomes" id="UP000266677"/>
    </source>
</evidence>
<dbReference type="EMBL" id="QZFU01000019">
    <property type="protein sequence ID" value="RJO75107.1"/>
    <property type="molecule type" value="Genomic_DNA"/>
</dbReference>
<dbReference type="PROSITE" id="PS51725">
    <property type="entry name" value="ABM"/>
    <property type="match status" value="1"/>
</dbReference>
<accession>A0A3A4L014</accession>
<sequence>MDYRAVAEAIGEASDRAVIVGAVFTAAPGKAEMIAEALRGARDQVREHEVGNTHYHLARSGDRFIAYERYVSRSAFDEHRRSPAVASLFAFFEREEVLAGPPEIEFYTEL</sequence>
<dbReference type="Pfam" id="PF03992">
    <property type="entry name" value="ABM"/>
    <property type="match status" value="1"/>
</dbReference>
<dbReference type="SUPFAM" id="SSF54909">
    <property type="entry name" value="Dimeric alpha+beta barrel"/>
    <property type="match status" value="1"/>
</dbReference>
<name>A0A3A4L014_9NOCA</name>
<organism evidence="2 3">
    <name type="scientific">Nocardia panacis</name>
    <dbReference type="NCBI Taxonomy" id="2340916"/>
    <lineage>
        <taxon>Bacteria</taxon>
        <taxon>Bacillati</taxon>
        <taxon>Actinomycetota</taxon>
        <taxon>Actinomycetes</taxon>
        <taxon>Mycobacteriales</taxon>
        <taxon>Nocardiaceae</taxon>
        <taxon>Nocardia</taxon>
    </lineage>
</organism>
<evidence type="ECO:0000259" key="1">
    <source>
        <dbReference type="PROSITE" id="PS51725"/>
    </source>
</evidence>
<proteinExistence type="predicted"/>
<feature type="domain" description="ABM" evidence="1">
    <location>
        <begin position="18"/>
        <end position="106"/>
    </location>
</feature>
<evidence type="ECO:0000313" key="2">
    <source>
        <dbReference type="EMBL" id="RJO75107.1"/>
    </source>
</evidence>
<protein>
    <recommendedName>
        <fullName evidence="1">ABM domain-containing protein</fullName>
    </recommendedName>
</protein>
<dbReference type="AlphaFoldDB" id="A0A3A4L014"/>
<dbReference type="InterPro" id="IPR011008">
    <property type="entry name" value="Dimeric_a/b-barrel"/>
</dbReference>
<dbReference type="Gene3D" id="3.30.70.100">
    <property type="match status" value="1"/>
</dbReference>
<keyword evidence="3" id="KW-1185">Reference proteome</keyword>
<gene>
    <name evidence="2" type="ORF">D5S18_17180</name>
</gene>
<dbReference type="Proteomes" id="UP000266677">
    <property type="component" value="Unassembled WGS sequence"/>
</dbReference>
<reference evidence="2 3" key="1">
    <citation type="submission" date="2018-09" db="EMBL/GenBank/DDBJ databases">
        <title>YIM PH21274 draft genome.</title>
        <authorList>
            <person name="Miao C."/>
        </authorList>
    </citation>
    <scope>NUCLEOTIDE SEQUENCE [LARGE SCALE GENOMIC DNA]</scope>
    <source>
        <strain evidence="2 3">YIM PH 21724</strain>
    </source>
</reference>
<dbReference type="InterPro" id="IPR007138">
    <property type="entry name" value="ABM_dom"/>
</dbReference>